<protein>
    <submittedName>
        <fullName evidence="1">Uncharacterized protein</fullName>
    </submittedName>
</protein>
<evidence type="ECO:0000313" key="2">
    <source>
        <dbReference type="Proteomes" id="UP000284168"/>
    </source>
</evidence>
<sequence length="103" mass="11931">MKDFYVIGKKDVEPEIPNSPDWPKIIGYCYENNSFLFIEGNGHGFNGIVLPELIAREPRWDRLFKALDAHWFLNLIDSTPNLDKTSVENYIKSKTNTIEIIKS</sequence>
<dbReference type="RefSeq" id="WP_123721108.1">
    <property type="nucleotide sequence ID" value="NZ_MOBN01000025.1"/>
</dbReference>
<dbReference type="Proteomes" id="UP000284168">
    <property type="component" value="Unassembled WGS sequence"/>
</dbReference>
<reference evidence="1 2" key="1">
    <citation type="submission" date="2016-10" db="EMBL/GenBank/DDBJ databases">
        <title>Comparative genome analysis of multiple Pseudomonas spp. focuses on biocontrol and plant growth promoting traits.</title>
        <authorList>
            <person name="Tao X.-Y."/>
            <person name="Taylor C.G."/>
        </authorList>
    </citation>
    <scope>NUCLEOTIDE SEQUENCE [LARGE SCALE GENOMIC DNA]</scope>
    <source>
        <strain evidence="1 2">48C10</strain>
    </source>
</reference>
<accession>A0A423IN35</accession>
<dbReference type="AlphaFoldDB" id="A0A423IN35"/>
<comment type="caution">
    <text evidence="1">The sequence shown here is derived from an EMBL/GenBank/DDBJ whole genome shotgun (WGS) entry which is preliminary data.</text>
</comment>
<proteinExistence type="predicted"/>
<gene>
    <name evidence="1" type="ORF">BK663_15775</name>
</gene>
<name>A0A423IN35_9PSED</name>
<organism evidence="1 2">
    <name type="scientific">Pseudomonas lini</name>
    <dbReference type="NCBI Taxonomy" id="163011"/>
    <lineage>
        <taxon>Bacteria</taxon>
        <taxon>Pseudomonadati</taxon>
        <taxon>Pseudomonadota</taxon>
        <taxon>Gammaproteobacteria</taxon>
        <taxon>Pseudomonadales</taxon>
        <taxon>Pseudomonadaceae</taxon>
        <taxon>Pseudomonas</taxon>
    </lineage>
</organism>
<dbReference type="EMBL" id="MOBN01000025">
    <property type="protein sequence ID" value="RON26813.1"/>
    <property type="molecule type" value="Genomic_DNA"/>
</dbReference>
<evidence type="ECO:0000313" key="1">
    <source>
        <dbReference type="EMBL" id="RON26813.1"/>
    </source>
</evidence>